<dbReference type="Proteomes" id="UP001307705">
    <property type="component" value="Unassembled WGS sequence"/>
</dbReference>
<dbReference type="InterPro" id="IPR050832">
    <property type="entry name" value="Bact_Acetyltransf"/>
</dbReference>
<evidence type="ECO:0000256" key="2">
    <source>
        <dbReference type="ARBA" id="ARBA00023315"/>
    </source>
</evidence>
<evidence type="ECO:0000313" key="4">
    <source>
        <dbReference type="EMBL" id="GMQ33599.1"/>
    </source>
</evidence>
<organism evidence="4 5">
    <name type="scientific">Algoriphagus taiwanensis</name>
    <dbReference type="NCBI Taxonomy" id="1445656"/>
    <lineage>
        <taxon>Bacteria</taxon>
        <taxon>Pseudomonadati</taxon>
        <taxon>Bacteroidota</taxon>
        <taxon>Cytophagia</taxon>
        <taxon>Cytophagales</taxon>
        <taxon>Cyclobacteriaceae</taxon>
        <taxon>Algoriphagus</taxon>
    </lineage>
</organism>
<reference evidence="4 5" key="1">
    <citation type="submission" date="2023-08" db="EMBL/GenBank/DDBJ databases">
        <title>Draft genome sequence of Algoriphagus taiwanensis.</title>
        <authorList>
            <person name="Takatani N."/>
            <person name="Hosokawa M."/>
            <person name="Sawabe T."/>
        </authorList>
    </citation>
    <scope>NUCLEOTIDE SEQUENCE [LARGE SCALE GENOMIC DNA]</scope>
    <source>
        <strain evidence="4 5">JCM 19755</strain>
    </source>
</reference>
<evidence type="ECO:0000256" key="1">
    <source>
        <dbReference type="ARBA" id="ARBA00022679"/>
    </source>
</evidence>
<keyword evidence="5" id="KW-1185">Reference proteome</keyword>
<dbReference type="InterPro" id="IPR000182">
    <property type="entry name" value="GNAT_dom"/>
</dbReference>
<dbReference type="PROSITE" id="PS51186">
    <property type="entry name" value="GNAT"/>
    <property type="match status" value="1"/>
</dbReference>
<gene>
    <name evidence="4" type="ORF">Ataiwa_18710</name>
</gene>
<protein>
    <submittedName>
        <fullName evidence="4">GNAT family N-acetyltransferase</fullName>
    </submittedName>
</protein>
<dbReference type="Pfam" id="PF00583">
    <property type="entry name" value="Acetyltransf_1"/>
    <property type="match status" value="1"/>
</dbReference>
<sequence>MYVDFLKKYLLSSMILIRKAKETDLENLLQVAQTAFIQAFTAGNKPENVKAYLEEAFTLAQFEKEFAHPASTFFVAELEGEIIGYTKVNQVPAQTDIHDPESMEIARLYVLEEHLGSGLGKKLLDTAIDFAKQNRKKYLWLGVWEHNPRAIRFYEKNGLRIFGSHPFPFGDEIQTDYLMRIDF</sequence>
<dbReference type="SUPFAM" id="SSF55729">
    <property type="entry name" value="Acyl-CoA N-acyltransferases (Nat)"/>
    <property type="match status" value="1"/>
</dbReference>
<comment type="caution">
    <text evidence="4">The sequence shown here is derived from an EMBL/GenBank/DDBJ whole genome shotgun (WGS) entry which is preliminary data.</text>
</comment>
<feature type="domain" description="N-acetyltransferase" evidence="3">
    <location>
        <begin position="15"/>
        <end position="183"/>
    </location>
</feature>
<dbReference type="InterPro" id="IPR016181">
    <property type="entry name" value="Acyl_CoA_acyltransferase"/>
</dbReference>
<evidence type="ECO:0000259" key="3">
    <source>
        <dbReference type="PROSITE" id="PS51186"/>
    </source>
</evidence>
<name>A0ABQ6Q094_9BACT</name>
<dbReference type="CDD" id="cd04301">
    <property type="entry name" value="NAT_SF"/>
    <property type="match status" value="1"/>
</dbReference>
<evidence type="ECO:0000313" key="5">
    <source>
        <dbReference type="Proteomes" id="UP001307705"/>
    </source>
</evidence>
<dbReference type="Gene3D" id="3.40.630.30">
    <property type="match status" value="1"/>
</dbReference>
<keyword evidence="1" id="KW-0808">Transferase</keyword>
<keyword evidence="2" id="KW-0012">Acyltransferase</keyword>
<accession>A0ABQ6Q094</accession>
<dbReference type="PANTHER" id="PTHR43877">
    <property type="entry name" value="AMINOALKYLPHOSPHONATE N-ACETYLTRANSFERASE-RELATED-RELATED"/>
    <property type="match status" value="1"/>
</dbReference>
<proteinExistence type="predicted"/>
<dbReference type="EMBL" id="BTPE01000005">
    <property type="protein sequence ID" value="GMQ33599.1"/>
    <property type="molecule type" value="Genomic_DNA"/>
</dbReference>